<dbReference type="KEGG" id="mic:Mic7113_0949"/>
<dbReference type="InterPro" id="IPR001387">
    <property type="entry name" value="Cro/C1-type_HTH"/>
</dbReference>
<dbReference type="AlphaFoldDB" id="K9WBD7"/>
<evidence type="ECO:0000313" key="3">
    <source>
        <dbReference type="Proteomes" id="UP000010471"/>
    </source>
</evidence>
<organism evidence="2 3">
    <name type="scientific">Allocoleopsis franciscana PCC 7113</name>
    <dbReference type="NCBI Taxonomy" id="1173027"/>
    <lineage>
        <taxon>Bacteria</taxon>
        <taxon>Bacillati</taxon>
        <taxon>Cyanobacteriota</taxon>
        <taxon>Cyanophyceae</taxon>
        <taxon>Coleofasciculales</taxon>
        <taxon>Coleofasciculaceae</taxon>
        <taxon>Allocoleopsis</taxon>
        <taxon>Allocoleopsis franciscana</taxon>
    </lineage>
</organism>
<accession>K9WBD7</accession>
<dbReference type="HOGENOM" id="CLU_196739_0_0_3"/>
<keyword evidence="3" id="KW-1185">Reference proteome</keyword>
<evidence type="ECO:0000313" key="2">
    <source>
        <dbReference type="EMBL" id="AFZ16847.1"/>
    </source>
</evidence>
<dbReference type="Pfam" id="PF01381">
    <property type="entry name" value="HTH_3"/>
    <property type="match status" value="1"/>
</dbReference>
<dbReference type="Proteomes" id="UP000010471">
    <property type="component" value="Chromosome"/>
</dbReference>
<dbReference type="GO" id="GO:0003677">
    <property type="term" value="F:DNA binding"/>
    <property type="evidence" value="ECO:0007669"/>
    <property type="project" value="InterPro"/>
</dbReference>
<protein>
    <submittedName>
        <fullName evidence="2">Helix-turn-helix protein</fullName>
    </submittedName>
</protein>
<gene>
    <name evidence="2" type="ORF">Mic7113_0949</name>
</gene>
<dbReference type="InterPro" id="IPR010982">
    <property type="entry name" value="Lambda_DNA-bd_dom_sf"/>
</dbReference>
<dbReference type="RefSeq" id="WP_015181007.1">
    <property type="nucleotide sequence ID" value="NC_019738.1"/>
</dbReference>
<dbReference type="Gene3D" id="1.10.260.40">
    <property type="entry name" value="lambda repressor-like DNA-binding domains"/>
    <property type="match status" value="1"/>
</dbReference>
<dbReference type="PATRIC" id="fig|1173027.3.peg.1046"/>
<sequence>MGKAGQALKQVLESYGISQNRVAVTMGIRRSNVNRWVNEMADPAADAVLEIRDALEKIDPDAAEEFIRLYLGRSTQ</sequence>
<dbReference type="SUPFAM" id="SSF47413">
    <property type="entry name" value="lambda repressor-like DNA-binding domains"/>
    <property type="match status" value="1"/>
</dbReference>
<evidence type="ECO:0000259" key="1">
    <source>
        <dbReference type="PROSITE" id="PS50943"/>
    </source>
</evidence>
<dbReference type="OrthoDB" id="465744at2"/>
<dbReference type="PROSITE" id="PS50943">
    <property type="entry name" value="HTH_CROC1"/>
    <property type="match status" value="1"/>
</dbReference>
<name>K9WBD7_9CYAN</name>
<proteinExistence type="predicted"/>
<dbReference type="eggNOG" id="COG3093">
    <property type="taxonomic scope" value="Bacteria"/>
</dbReference>
<dbReference type="EMBL" id="CP003630">
    <property type="protein sequence ID" value="AFZ16847.1"/>
    <property type="molecule type" value="Genomic_DNA"/>
</dbReference>
<reference evidence="2 3" key="1">
    <citation type="submission" date="2012-06" db="EMBL/GenBank/DDBJ databases">
        <title>Finished chromosome of genome of Microcoleus sp. PCC 7113.</title>
        <authorList>
            <consortium name="US DOE Joint Genome Institute"/>
            <person name="Gugger M."/>
            <person name="Coursin T."/>
            <person name="Rippka R."/>
            <person name="Tandeau De Marsac N."/>
            <person name="Huntemann M."/>
            <person name="Wei C.-L."/>
            <person name="Han J."/>
            <person name="Detter J.C."/>
            <person name="Han C."/>
            <person name="Tapia R."/>
            <person name="Chen A."/>
            <person name="Kyrpides N."/>
            <person name="Mavromatis K."/>
            <person name="Markowitz V."/>
            <person name="Szeto E."/>
            <person name="Ivanova N."/>
            <person name="Pagani I."/>
            <person name="Pati A."/>
            <person name="Goodwin L."/>
            <person name="Nordberg H.P."/>
            <person name="Cantor M.N."/>
            <person name="Hua S.X."/>
            <person name="Woyke T."/>
            <person name="Kerfeld C.A."/>
        </authorList>
    </citation>
    <scope>NUCLEOTIDE SEQUENCE [LARGE SCALE GENOMIC DNA]</scope>
    <source>
        <strain evidence="2 3">PCC 7113</strain>
    </source>
</reference>
<feature type="domain" description="HTH cro/C1-type" evidence="1">
    <location>
        <begin position="8"/>
        <end position="63"/>
    </location>
</feature>
<dbReference type="CDD" id="cd00093">
    <property type="entry name" value="HTH_XRE"/>
    <property type="match status" value="1"/>
</dbReference>